<accession>A0A6B0UIN5</accession>
<dbReference type="AlphaFoldDB" id="A0A6B0UIN5"/>
<sequence length="106" mass="11883">MIQSVASSTLFFLLSLFLPPLSLFSYTLFRPFSPSYGPFTLEADPQTRGGSGHFQPQKRLERCGWGAFSGSVRDRIFRTAFGDRRAVPESGLIGARCCRDVWLTSR</sequence>
<feature type="signal peptide" evidence="1">
    <location>
        <begin position="1"/>
        <end position="24"/>
    </location>
</feature>
<proteinExistence type="predicted"/>
<reference evidence="2" key="1">
    <citation type="submission" date="2019-12" db="EMBL/GenBank/DDBJ databases">
        <title>An insight into the sialome of adult female Ixodes ricinus ticks feeding for 6 days.</title>
        <authorList>
            <person name="Perner J."/>
            <person name="Ribeiro J.M.C."/>
        </authorList>
    </citation>
    <scope>NUCLEOTIDE SEQUENCE</scope>
    <source>
        <strain evidence="2">Semi-engorged</strain>
        <tissue evidence="2">Salivary glands</tissue>
    </source>
</reference>
<name>A0A6B0UIN5_IXORI</name>
<protein>
    <submittedName>
        <fullName evidence="2">Putative secreted protein</fullName>
    </submittedName>
</protein>
<evidence type="ECO:0000313" key="2">
    <source>
        <dbReference type="EMBL" id="MXU89213.1"/>
    </source>
</evidence>
<feature type="chain" id="PRO_5025613711" evidence="1">
    <location>
        <begin position="25"/>
        <end position="106"/>
    </location>
</feature>
<organism evidence="2">
    <name type="scientific">Ixodes ricinus</name>
    <name type="common">Common tick</name>
    <name type="synonym">Acarus ricinus</name>
    <dbReference type="NCBI Taxonomy" id="34613"/>
    <lineage>
        <taxon>Eukaryota</taxon>
        <taxon>Metazoa</taxon>
        <taxon>Ecdysozoa</taxon>
        <taxon>Arthropoda</taxon>
        <taxon>Chelicerata</taxon>
        <taxon>Arachnida</taxon>
        <taxon>Acari</taxon>
        <taxon>Parasitiformes</taxon>
        <taxon>Ixodida</taxon>
        <taxon>Ixodoidea</taxon>
        <taxon>Ixodidae</taxon>
        <taxon>Ixodinae</taxon>
        <taxon>Ixodes</taxon>
    </lineage>
</organism>
<evidence type="ECO:0000256" key="1">
    <source>
        <dbReference type="SAM" id="SignalP"/>
    </source>
</evidence>
<keyword evidence="1" id="KW-0732">Signal</keyword>
<dbReference type="EMBL" id="GIFC01007130">
    <property type="protein sequence ID" value="MXU89213.1"/>
    <property type="molecule type" value="Transcribed_RNA"/>
</dbReference>